<dbReference type="InterPro" id="IPR001005">
    <property type="entry name" value="SANT/Myb"/>
</dbReference>
<dbReference type="PANTHER" id="PTHR31307">
    <property type="entry name" value="TRIHELIX TRANSCRIPTION FACTOR ASIL2"/>
    <property type="match status" value="1"/>
</dbReference>
<feature type="coiled-coil region" evidence="1">
    <location>
        <begin position="272"/>
        <end position="303"/>
    </location>
</feature>
<evidence type="ECO:0000259" key="3">
    <source>
        <dbReference type="PROSITE" id="PS50090"/>
    </source>
</evidence>
<sequence length="329" mass="37424">MAASPSPSAEERLTSLPEIPFSNVTVASHGGASSRRLPPPCWSNDETSALIDAYRDKWYSVRRGNLRANHWQEVAEDVAMRCPVDTPKTSMQCRHKMEKLRKRYRAEIQRAASYGAGSSRRYCSTWIHFKGMDEMERGPDAASPAPDEEELEEDQDGFNQSSLNHAGHIYNHNNLGYNERNSFQESVITTGGPGFRIRVNSARPKAIPYSTPDEMLGQFPNHSFNNGSSRYHRGDGETKKEKMVLGEEMARKRRGDPIMEAAKAIKLMAEGLARMESMKMDVARELEEKKMEMEMKKTEMILESQRRMVEAFADALSERKANRIQTQER</sequence>
<evidence type="ECO:0000313" key="5">
    <source>
        <dbReference type="Proteomes" id="UP000249390"/>
    </source>
</evidence>
<feature type="compositionally biased region" description="Acidic residues" evidence="2">
    <location>
        <begin position="146"/>
        <end position="156"/>
    </location>
</feature>
<dbReference type="PANTHER" id="PTHR31307:SF49">
    <property type="entry name" value="ALCOHOL DEHYDROGENASE TRANSCRIPTION FACTOR MYB_SANT-LIKE FAMILY PROTEIN"/>
    <property type="match status" value="1"/>
</dbReference>
<comment type="caution">
    <text evidence="4">The sequence shown here is derived from an EMBL/GenBank/DDBJ whole genome shotgun (WGS) entry which is preliminary data.</text>
</comment>
<dbReference type="FunFam" id="1.10.10.60:FF:000152">
    <property type="entry name" value="Trihelix transcription factor ASIL2"/>
    <property type="match status" value="1"/>
</dbReference>
<feature type="compositionally biased region" description="Polar residues" evidence="2">
    <location>
        <begin position="220"/>
        <end position="229"/>
    </location>
</feature>
<keyword evidence="5" id="KW-1185">Reference proteome</keyword>
<protein>
    <recommendedName>
        <fullName evidence="3">Myb-like domain-containing protein</fullName>
    </recommendedName>
</protein>
<dbReference type="Gene3D" id="1.10.10.60">
    <property type="entry name" value="Homeodomain-like"/>
    <property type="match status" value="1"/>
</dbReference>
<feature type="region of interest" description="Disordered" evidence="2">
    <location>
        <begin position="210"/>
        <end position="239"/>
    </location>
</feature>
<dbReference type="InterPro" id="IPR044823">
    <property type="entry name" value="ASIL1/2-like"/>
</dbReference>
<feature type="domain" description="Myb-like" evidence="3">
    <location>
        <begin position="42"/>
        <end position="101"/>
    </location>
</feature>
<gene>
    <name evidence="4" type="ORF">DM860_016622</name>
</gene>
<keyword evidence="1" id="KW-0175">Coiled coil</keyword>
<organism evidence="4 5">
    <name type="scientific">Cuscuta australis</name>
    <dbReference type="NCBI Taxonomy" id="267555"/>
    <lineage>
        <taxon>Eukaryota</taxon>
        <taxon>Viridiplantae</taxon>
        <taxon>Streptophyta</taxon>
        <taxon>Embryophyta</taxon>
        <taxon>Tracheophyta</taxon>
        <taxon>Spermatophyta</taxon>
        <taxon>Magnoliopsida</taxon>
        <taxon>eudicotyledons</taxon>
        <taxon>Gunneridae</taxon>
        <taxon>Pentapetalae</taxon>
        <taxon>asterids</taxon>
        <taxon>lamiids</taxon>
        <taxon>Solanales</taxon>
        <taxon>Convolvulaceae</taxon>
        <taxon>Cuscuteae</taxon>
        <taxon>Cuscuta</taxon>
        <taxon>Cuscuta subgen. Grammica</taxon>
        <taxon>Cuscuta sect. Cleistogrammica</taxon>
    </lineage>
</organism>
<dbReference type="Proteomes" id="UP000249390">
    <property type="component" value="Unassembled WGS sequence"/>
</dbReference>
<evidence type="ECO:0000256" key="2">
    <source>
        <dbReference type="SAM" id="MobiDB-lite"/>
    </source>
</evidence>
<dbReference type="Pfam" id="PF13837">
    <property type="entry name" value="Myb_DNA-bind_4"/>
    <property type="match status" value="1"/>
</dbReference>
<dbReference type="EMBL" id="NQVE01000124">
    <property type="protein sequence ID" value="RAL46189.1"/>
    <property type="molecule type" value="Genomic_DNA"/>
</dbReference>
<dbReference type="InterPro" id="IPR044822">
    <property type="entry name" value="Myb_DNA-bind_4"/>
</dbReference>
<reference evidence="4 5" key="1">
    <citation type="submission" date="2018-06" db="EMBL/GenBank/DDBJ databases">
        <title>The Genome of Cuscuta australis (Dodder) Provides Insight into the Evolution of Plant Parasitism.</title>
        <authorList>
            <person name="Liu H."/>
        </authorList>
    </citation>
    <scope>NUCLEOTIDE SEQUENCE [LARGE SCALE GENOMIC DNA]</scope>
    <source>
        <strain evidence="5">cv. Yunnan</strain>
        <tissue evidence="4">Vines</tissue>
    </source>
</reference>
<dbReference type="PROSITE" id="PS50090">
    <property type="entry name" value="MYB_LIKE"/>
    <property type="match status" value="1"/>
</dbReference>
<dbReference type="AlphaFoldDB" id="A0A328DPD2"/>
<dbReference type="SMART" id="SM00595">
    <property type="entry name" value="MADF"/>
    <property type="match status" value="1"/>
</dbReference>
<evidence type="ECO:0000256" key="1">
    <source>
        <dbReference type="SAM" id="Coils"/>
    </source>
</evidence>
<feature type="region of interest" description="Disordered" evidence="2">
    <location>
        <begin position="135"/>
        <end position="165"/>
    </location>
</feature>
<proteinExistence type="predicted"/>
<name>A0A328DPD2_9ASTE</name>
<accession>A0A328DPD2</accession>
<evidence type="ECO:0000313" key="4">
    <source>
        <dbReference type="EMBL" id="RAL46189.1"/>
    </source>
</evidence>